<dbReference type="PANTHER" id="PTHR43244:SF1">
    <property type="entry name" value="5,10-METHYLENETETRAHYDROMETHANOPTERIN REDUCTASE"/>
    <property type="match status" value="1"/>
</dbReference>
<feature type="domain" description="Luciferase-like" evidence="2">
    <location>
        <begin position="16"/>
        <end position="320"/>
    </location>
</feature>
<evidence type="ECO:0000313" key="4">
    <source>
        <dbReference type="Proteomes" id="UP000334019"/>
    </source>
</evidence>
<dbReference type="InterPro" id="IPR011251">
    <property type="entry name" value="Luciferase-like_dom"/>
</dbReference>
<accession>A0A5Q2RJM8</accession>
<dbReference type="InterPro" id="IPR022378">
    <property type="entry name" value="F420_OxRdatse_MSMEG2249_pred"/>
</dbReference>
<dbReference type="Gene3D" id="3.20.20.30">
    <property type="entry name" value="Luciferase-like domain"/>
    <property type="match status" value="1"/>
</dbReference>
<keyword evidence="4" id="KW-1185">Reference proteome</keyword>
<dbReference type="Pfam" id="PF00296">
    <property type="entry name" value="Bac_luciferase"/>
    <property type="match status" value="1"/>
</dbReference>
<dbReference type="AlphaFoldDB" id="A0A5Q2RJM8"/>
<protein>
    <submittedName>
        <fullName evidence="3">TIGR03857 family LLM class F420-dependent oxidoreductase</fullName>
    </submittedName>
</protein>
<sequence>MDRTLDEIGFYTLAGAPDSPADLFDEVREAERLGLGAVFISERFNSKEAVTLSGAAAACSERMRIITAATNHNTRHPVVTASYASTMHLLTGARFTLGIGRGIDPLFDAFGIPRITTAQMEEFASVMRRLWKGEAIVGYDGPLGTYPVLHLDRRFDLDIPLGLVAFGPQSLALGGRAFDDVVLHTFFTDETVERCVRTVKRAAEEAGRDPASVRVWTCFATIGDHIPEDLRLKKSVGRLATYLQGYGDLLVRTNGWDPAVLARFRADPLVQSIGGAVDAVATTAQLEHVAELLPDEWLAPSATGSPQQCGSAVQGQLDLGADAVIMHGATPAELAPIVAAYRDLSR</sequence>
<evidence type="ECO:0000256" key="1">
    <source>
        <dbReference type="ARBA" id="ARBA00023002"/>
    </source>
</evidence>
<name>A0A5Q2RJM8_9ACTN</name>
<gene>
    <name evidence="3" type="ORF">GH723_03490</name>
</gene>
<evidence type="ECO:0000313" key="3">
    <source>
        <dbReference type="EMBL" id="QGG94237.1"/>
    </source>
</evidence>
<dbReference type="KEGG" id="atq:GH723_03490"/>
<evidence type="ECO:0000259" key="2">
    <source>
        <dbReference type="Pfam" id="PF00296"/>
    </source>
</evidence>
<dbReference type="GO" id="GO:0016705">
    <property type="term" value="F:oxidoreductase activity, acting on paired donors, with incorporation or reduction of molecular oxygen"/>
    <property type="evidence" value="ECO:0007669"/>
    <property type="project" value="InterPro"/>
</dbReference>
<dbReference type="InterPro" id="IPR050564">
    <property type="entry name" value="F420-G6PD/mer"/>
</dbReference>
<dbReference type="EMBL" id="CP045851">
    <property type="protein sequence ID" value="QGG94237.1"/>
    <property type="molecule type" value="Genomic_DNA"/>
</dbReference>
<dbReference type="InterPro" id="IPR036661">
    <property type="entry name" value="Luciferase-like_sf"/>
</dbReference>
<organism evidence="3 4">
    <name type="scientific">Actinomarinicola tropica</name>
    <dbReference type="NCBI Taxonomy" id="2789776"/>
    <lineage>
        <taxon>Bacteria</taxon>
        <taxon>Bacillati</taxon>
        <taxon>Actinomycetota</taxon>
        <taxon>Acidimicrobiia</taxon>
        <taxon>Acidimicrobiales</taxon>
        <taxon>Iamiaceae</taxon>
        <taxon>Actinomarinicola</taxon>
    </lineage>
</organism>
<keyword evidence="1" id="KW-0560">Oxidoreductase</keyword>
<dbReference type="SUPFAM" id="SSF51679">
    <property type="entry name" value="Bacterial luciferase-like"/>
    <property type="match status" value="1"/>
</dbReference>
<dbReference type="Proteomes" id="UP000334019">
    <property type="component" value="Chromosome"/>
</dbReference>
<reference evidence="3 4" key="1">
    <citation type="submission" date="2019-11" db="EMBL/GenBank/DDBJ databases">
        <authorList>
            <person name="He Y."/>
        </authorList>
    </citation>
    <scope>NUCLEOTIDE SEQUENCE [LARGE SCALE GENOMIC DNA]</scope>
    <source>
        <strain evidence="3 4">SCSIO 58843</strain>
    </source>
</reference>
<dbReference type="PANTHER" id="PTHR43244">
    <property type="match status" value="1"/>
</dbReference>
<dbReference type="RefSeq" id="WP_153758343.1">
    <property type="nucleotide sequence ID" value="NZ_CP045851.1"/>
</dbReference>
<proteinExistence type="predicted"/>
<dbReference type="NCBIfam" id="TIGR03857">
    <property type="entry name" value="F420_MSMEG_2249"/>
    <property type="match status" value="1"/>
</dbReference>